<dbReference type="EMBL" id="LNYL01000016">
    <property type="protein sequence ID" value="KTD30433.1"/>
    <property type="molecule type" value="Genomic_DNA"/>
</dbReference>
<dbReference type="Pfam" id="PF01554">
    <property type="entry name" value="MatE"/>
    <property type="match status" value="1"/>
</dbReference>
<evidence type="ECO:0000313" key="4">
    <source>
        <dbReference type="Proteomes" id="UP000054908"/>
    </source>
</evidence>
<name>A0A0W0WDI5_9GAMM</name>
<evidence type="ECO:0000313" key="3">
    <source>
        <dbReference type="EMBL" id="KTD30433.1"/>
    </source>
</evidence>
<gene>
    <name evidence="3" type="ORF">Lmac_0617</name>
</gene>
<evidence type="ECO:0000256" key="1">
    <source>
        <dbReference type="ARBA" id="ARBA00022448"/>
    </source>
</evidence>
<feature type="transmembrane region" description="Helical" evidence="2">
    <location>
        <begin position="6"/>
        <end position="30"/>
    </location>
</feature>
<sequence length="136" mass="15271">MLRDGLILVFLLIIPTFLLFWNISFIFSLLGQKPELIALATLYVHALVWGLLPKFILILSFEFLIGLGHTRVSMIFNLASIPLEIFFSYILIFGKLGFPALGVAGAGWGMTVSRQMGYGVYRAAFVEEVKVSQKQR</sequence>
<dbReference type="STRING" id="466.Lmac_0617"/>
<keyword evidence="4" id="KW-1185">Reference proteome</keyword>
<reference evidence="3 4" key="1">
    <citation type="submission" date="2015-11" db="EMBL/GenBank/DDBJ databases">
        <title>Genomic analysis of 38 Legionella species identifies large and diverse effector repertoires.</title>
        <authorList>
            <person name="Burstein D."/>
            <person name="Amaro F."/>
            <person name="Zusman T."/>
            <person name="Lifshitz Z."/>
            <person name="Cohen O."/>
            <person name="Gilbert J.A."/>
            <person name="Pupko T."/>
            <person name="Shuman H.A."/>
            <person name="Segal G."/>
        </authorList>
    </citation>
    <scope>NUCLEOTIDE SEQUENCE [LARGE SCALE GENOMIC DNA]</scope>
    <source>
        <strain evidence="3 4">PX-1-G2-E2</strain>
    </source>
</reference>
<organism evidence="3 4">
    <name type="scientific">Legionella maceachernii</name>
    <dbReference type="NCBI Taxonomy" id="466"/>
    <lineage>
        <taxon>Bacteria</taxon>
        <taxon>Pseudomonadati</taxon>
        <taxon>Pseudomonadota</taxon>
        <taxon>Gammaproteobacteria</taxon>
        <taxon>Legionellales</taxon>
        <taxon>Legionellaceae</taxon>
        <taxon>Legionella</taxon>
    </lineage>
</organism>
<dbReference type="PATRIC" id="fig|466.6.peg.663"/>
<dbReference type="PANTHER" id="PTHR43298:SF2">
    <property type="entry name" value="FMN_FAD EXPORTER YEEO-RELATED"/>
    <property type="match status" value="1"/>
</dbReference>
<dbReference type="GO" id="GO:0042910">
    <property type="term" value="F:xenobiotic transmembrane transporter activity"/>
    <property type="evidence" value="ECO:0007669"/>
    <property type="project" value="InterPro"/>
</dbReference>
<keyword evidence="2" id="KW-0812">Transmembrane</keyword>
<keyword evidence="2" id="KW-0472">Membrane</keyword>
<evidence type="ECO:0000256" key="2">
    <source>
        <dbReference type="SAM" id="Phobius"/>
    </source>
</evidence>
<dbReference type="GO" id="GO:0015297">
    <property type="term" value="F:antiporter activity"/>
    <property type="evidence" value="ECO:0007669"/>
    <property type="project" value="InterPro"/>
</dbReference>
<keyword evidence="1" id="KW-0813">Transport</keyword>
<dbReference type="InterPro" id="IPR050222">
    <property type="entry name" value="MATE_MdtK"/>
</dbReference>
<comment type="caution">
    <text evidence="3">The sequence shown here is derived from an EMBL/GenBank/DDBJ whole genome shotgun (WGS) entry which is preliminary data.</text>
</comment>
<dbReference type="AlphaFoldDB" id="A0A0W0WDI5"/>
<accession>A0A0W0WDI5</accession>
<feature type="transmembrane region" description="Helical" evidence="2">
    <location>
        <begin position="85"/>
        <end position="108"/>
    </location>
</feature>
<keyword evidence="2" id="KW-1133">Transmembrane helix</keyword>
<feature type="transmembrane region" description="Helical" evidence="2">
    <location>
        <begin position="42"/>
        <end position="65"/>
    </location>
</feature>
<dbReference type="Proteomes" id="UP000054908">
    <property type="component" value="Unassembled WGS sequence"/>
</dbReference>
<dbReference type="PANTHER" id="PTHR43298">
    <property type="entry name" value="MULTIDRUG RESISTANCE PROTEIN NORM-RELATED"/>
    <property type="match status" value="1"/>
</dbReference>
<proteinExistence type="predicted"/>
<protein>
    <submittedName>
        <fullName evidence="3">MATE efflux family protein</fullName>
    </submittedName>
</protein>
<dbReference type="InterPro" id="IPR002528">
    <property type="entry name" value="MATE_fam"/>
</dbReference>
<dbReference type="GO" id="GO:0005886">
    <property type="term" value="C:plasma membrane"/>
    <property type="evidence" value="ECO:0007669"/>
    <property type="project" value="TreeGrafter"/>
</dbReference>